<keyword evidence="5" id="KW-1185">Reference proteome</keyword>
<dbReference type="PANTHER" id="PTHR30344">
    <property type="entry name" value="6-PHOSPHOGLUCONOLACTONASE-RELATED"/>
    <property type="match status" value="1"/>
</dbReference>
<dbReference type="RefSeq" id="WP_146853692.1">
    <property type="nucleotide sequence ID" value="NZ_BAAAHR010000006.1"/>
</dbReference>
<evidence type="ECO:0000313" key="3">
    <source>
        <dbReference type="EMBL" id="GEK82734.1"/>
    </source>
</evidence>
<dbReference type="GO" id="GO:0017057">
    <property type="term" value="F:6-phosphogluconolactonase activity"/>
    <property type="evidence" value="ECO:0007669"/>
    <property type="project" value="TreeGrafter"/>
</dbReference>
<keyword evidence="4" id="KW-0413">Isomerase</keyword>
<organism evidence="4 6">
    <name type="scientific">Frigoribacterium faeni</name>
    <dbReference type="NCBI Taxonomy" id="145483"/>
    <lineage>
        <taxon>Bacteria</taxon>
        <taxon>Bacillati</taxon>
        <taxon>Actinomycetota</taxon>
        <taxon>Actinomycetes</taxon>
        <taxon>Micrococcales</taxon>
        <taxon>Microbacteriaceae</taxon>
        <taxon>Frigoribacterium</taxon>
    </lineage>
</organism>
<evidence type="ECO:0000313" key="4">
    <source>
        <dbReference type="EMBL" id="MBA8814142.1"/>
    </source>
</evidence>
<dbReference type="EMBL" id="JACGWW010000003">
    <property type="protein sequence ID" value="MBA8814142.1"/>
    <property type="molecule type" value="Genomic_DNA"/>
</dbReference>
<feature type="compositionally biased region" description="Low complexity" evidence="2">
    <location>
        <begin position="11"/>
        <end position="21"/>
    </location>
</feature>
<evidence type="ECO:0000313" key="5">
    <source>
        <dbReference type="Proteomes" id="UP000321154"/>
    </source>
</evidence>
<dbReference type="EMBL" id="BJUV01000007">
    <property type="protein sequence ID" value="GEK82734.1"/>
    <property type="molecule type" value="Genomic_DNA"/>
</dbReference>
<dbReference type="InterPro" id="IPR011048">
    <property type="entry name" value="Haem_d1_sf"/>
</dbReference>
<dbReference type="Pfam" id="PF10282">
    <property type="entry name" value="Lactonase"/>
    <property type="match status" value="1"/>
</dbReference>
<dbReference type="InterPro" id="IPR015943">
    <property type="entry name" value="WD40/YVTN_repeat-like_dom_sf"/>
</dbReference>
<reference evidence="4 6" key="2">
    <citation type="submission" date="2020-07" db="EMBL/GenBank/DDBJ databases">
        <title>Sequencing the genomes of 1000 actinobacteria strains.</title>
        <authorList>
            <person name="Klenk H.-P."/>
        </authorList>
    </citation>
    <scope>NUCLEOTIDE SEQUENCE [LARGE SCALE GENOMIC DNA]</scope>
    <source>
        <strain evidence="4 6">DSM 10309</strain>
    </source>
</reference>
<dbReference type="Proteomes" id="UP000321154">
    <property type="component" value="Unassembled WGS sequence"/>
</dbReference>
<dbReference type="PANTHER" id="PTHR30344:SF1">
    <property type="entry name" value="6-PHOSPHOGLUCONOLACTONASE"/>
    <property type="match status" value="1"/>
</dbReference>
<gene>
    <name evidence="4" type="ORF">FB463_002408</name>
    <name evidence="3" type="ORF">FFA01_10430</name>
</gene>
<dbReference type="InterPro" id="IPR019405">
    <property type="entry name" value="Lactonase_7-beta_prop"/>
</dbReference>
<sequence>MSLPETPATTPSLDPSAVPAPVSAPPLTAPQRLYVGSYTATSGGRGAGITVLERAAPGSPWQAAQVVEADDPSFLALADGALHAASETAEGRVLSYTVSAGVLVAASSASSGGSSPCHLTVDPVSGALVVANYVGGSVGVLADDASHPSRVTRTVGLPVGHGPVLDRQERPHAHQAIPTPWGSVLVSDLGTDRLIEFVIDPITLDPEQVAVHPLPSGSGPRHLDWLGDRLVVVGELDARLHVLRRVGEKLVVDHSVEVFEGASSTPGVLPSHLAVDAGRVYVAIRGRDTISVFAGAGERLEFVGEAPCGGEWPRHFAITPGVLYCANQASDTISVLPLDPETGLPGAPLDVFSIGSPACIVAG</sequence>
<dbReference type="AlphaFoldDB" id="A0A7W3JJP6"/>
<dbReference type="Proteomes" id="UP000522688">
    <property type="component" value="Unassembled WGS sequence"/>
</dbReference>
<dbReference type="InterPro" id="IPR050282">
    <property type="entry name" value="Cycloisomerase_2"/>
</dbReference>
<comment type="caution">
    <text evidence="4">The sequence shown here is derived from an EMBL/GenBank/DDBJ whole genome shotgun (WGS) entry which is preliminary data.</text>
</comment>
<name>A0A7W3JJP6_9MICO</name>
<dbReference type="OrthoDB" id="9790815at2"/>
<dbReference type="GO" id="GO:0016853">
    <property type="term" value="F:isomerase activity"/>
    <property type="evidence" value="ECO:0007669"/>
    <property type="project" value="UniProtKB-KW"/>
</dbReference>
<evidence type="ECO:0000256" key="2">
    <source>
        <dbReference type="SAM" id="MobiDB-lite"/>
    </source>
</evidence>
<protein>
    <submittedName>
        <fullName evidence="4">6-phosphogluconolactonase (Cycloisomerase 2 family)</fullName>
    </submittedName>
</protein>
<reference evidence="3 5" key="1">
    <citation type="submission" date="2019-07" db="EMBL/GenBank/DDBJ databases">
        <title>Whole genome shotgun sequence of Frigoribacterium faeni NBRC 103066.</title>
        <authorList>
            <person name="Hosoyama A."/>
            <person name="Uohara A."/>
            <person name="Ohji S."/>
            <person name="Ichikawa N."/>
        </authorList>
    </citation>
    <scope>NUCLEOTIDE SEQUENCE [LARGE SCALE GENOMIC DNA]</scope>
    <source>
        <strain evidence="3 5">NBRC 103066</strain>
    </source>
</reference>
<evidence type="ECO:0000313" key="6">
    <source>
        <dbReference type="Proteomes" id="UP000522688"/>
    </source>
</evidence>
<dbReference type="SUPFAM" id="SSF51004">
    <property type="entry name" value="C-terminal (heme d1) domain of cytochrome cd1-nitrite reductase"/>
    <property type="match status" value="1"/>
</dbReference>
<evidence type="ECO:0000256" key="1">
    <source>
        <dbReference type="ARBA" id="ARBA00005564"/>
    </source>
</evidence>
<comment type="similarity">
    <text evidence="1">Belongs to the cycloisomerase 2 family.</text>
</comment>
<feature type="region of interest" description="Disordered" evidence="2">
    <location>
        <begin position="1"/>
        <end position="25"/>
    </location>
</feature>
<proteinExistence type="inferred from homology"/>
<accession>A0A7W3JJP6</accession>
<dbReference type="Gene3D" id="2.130.10.10">
    <property type="entry name" value="YVTN repeat-like/Quinoprotein amine dehydrogenase"/>
    <property type="match status" value="1"/>
</dbReference>